<organism evidence="3 4">
    <name type="scientific">Rickenella mellea</name>
    <dbReference type="NCBI Taxonomy" id="50990"/>
    <lineage>
        <taxon>Eukaryota</taxon>
        <taxon>Fungi</taxon>
        <taxon>Dikarya</taxon>
        <taxon>Basidiomycota</taxon>
        <taxon>Agaricomycotina</taxon>
        <taxon>Agaricomycetes</taxon>
        <taxon>Hymenochaetales</taxon>
        <taxon>Rickenellaceae</taxon>
        <taxon>Rickenella</taxon>
    </lineage>
</organism>
<dbReference type="VEuPathDB" id="FungiDB:BD410DRAFT_782412"/>
<sequence>MSSAIWRQHFTFNKYSQIAARALRQSLNEAERVQAERRGLTVVRYQSWEDGKGGEQVYLNPPEQKKDVTKSAAV</sequence>
<dbReference type="Pfam" id="PF04627">
    <property type="entry name" value="ATP-synt_Eps"/>
    <property type="match status" value="1"/>
</dbReference>
<dbReference type="Gene3D" id="1.10.1620.20">
    <property type="entry name" value="ATP synthase, F1 complex, epsilon subunit superfamily, mitochondrial"/>
    <property type="match status" value="1"/>
</dbReference>
<dbReference type="GO" id="GO:0005743">
    <property type="term" value="C:mitochondrial inner membrane"/>
    <property type="evidence" value="ECO:0007669"/>
    <property type="project" value="InterPro"/>
</dbReference>
<dbReference type="InterPro" id="IPR006721">
    <property type="entry name" value="ATP_synth_F1_esu_mt"/>
</dbReference>
<dbReference type="CDD" id="cd12153">
    <property type="entry name" value="F1-ATPase_epsilon"/>
    <property type="match status" value="1"/>
</dbReference>
<dbReference type="InterPro" id="IPR036742">
    <property type="entry name" value="ATP_synth_F1_esu_sf_mt"/>
</dbReference>
<evidence type="ECO:0008006" key="5">
    <source>
        <dbReference type="Google" id="ProtNLM"/>
    </source>
</evidence>
<proteinExistence type="inferred from homology"/>
<name>A0A4Y7QIU2_9AGAM</name>
<accession>A0A4Y7QIU2</accession>
<feature type="region of interest" description="Disordered" evidence="2">
    <location>
        <begin position="54"/>
        <end position="74"/>
    </location>
</feature>
<dbReference type="STRING" id="50990.A0A4Y7QIU2"/>
<dbReference type="EMBL" id="ML170159">
    <property type="protein sequence ID" value="TDL27325.1"/>
    <property type="molecule type" value="Genomic_DNA"/>
</dbReference>
<protein>
    <recommendedName>
        <fullName evidence="5">Mitochondrial ATP synthase epsilon chain domain-containing protein</fullName>
    </recommendedName>
</protein>
<comment type="similarity">
    <text evidence="1">Belongs to the eukaryotic ATPase epsilon family.</text>
</comment>
<dbReference type="AlphaFoldDB" id="A0A4Y7QIU2"/>
<dbReference type="GO" id="GO:0045259">
    <property type="term" value="C:proton-transporting ATP synthase complex"/>
    <property type="evidence" value="ECO:0007669"/>
    <property type="project" value="InterPro"/>
</dbReference>
<gene>
    <name evidence="3" type="ORF">BD410DRAFT_782412</name>
</gene>
<evidence type="ECO:0000313" key="4">
    <source>
        <dbReference type="Proteomes" id="UP000294933"/>
    </source>
</evidence>
<keyword evidence="4" id="KW-1185">Reference proteome</keyword>
<reference evidence="3 4" key="1">
    <citation type="submission" date="2018-06" db="EMBL/GenBank/DDBJ databases">
        <title>A transcriptomic atlas of mushroom development highlights an independent origin of complex multicellularity.</title>
        <authorList>
            <consortium name="DOE Joint Genome Institute"/>
            <person name="Krizsan K."/>
            <person name="Almasi E."/>
            <person name="Merenyi Z."/>
            <person name="Sahu N."/>
            <person name="Viragh M."/>
            <person name="Koszo T."/>
            <person name="Mondo S."/>
            <person name="Kiss B."/>
            <person name="Balint B."/>
            <person name="Kues U."/>
            <person name="Barry K."/>
            <person name="Hegedus J.C."/>
            <person name="Henrissat B."/>
            <person name="Johnson J."/>
            <person name="Lipzen A."/>
            <person name="Ohm R."/>
            <person name="Nagy I."/>
            <person name="Pangilinan J."/>
            <person name="Yan J."/>
            <person name="Xiong Y."/>
            <person name="Grigoriev I.V."/>
            <person name="Hibbett D.S."/>
            <person name="Nagy L.G."/>
        </authorList>
    </citation>
    <scope>NUCLEOTIDE SEQUENCE [LARGE SCALE GENOMIC DNA]</scope>
    <source>
        <strain evidence="3 4">SZMC22713</strain>
    </source>
</reference>
<dbReference type="OrthoDB" id="269124at2759"/>
<dbReference type="Proteomes" id="UP000294933">
    <property type="component" value="Unassembled WGS sequence"/>
</dbReference>
<evidence type="ECO:0000256" key="1">
    <source>
        <dbReference type="ARBA" id="ARBA00009502"/>
    </source>
</evidence>
<evidence type="ECO:0000256" key="2">
    <source>
        <dbReference type="SAM" id="MobiDB-lite"/>
    </source>
</evidence>
<dbReference type="GO" id="GO:0046933">
    <property type="term" value="F:proton-transporting ATP synthase activity, rotational mechanism"/>
    <property type="evidence" value="ECO:0007669"/>
    <property type="project" value="InterPro"/>
</dbReference>
<evidence type="ECO:0000313" key="3">
    <source>
        <dbReference type="EMBL" id="TDL27325.1"/>
    </source>
</evidence>
<feature type="compositionally biased region" description="Basic and acidic residues" evidence="2">
    <location>
        <begin position="63"/>
        <end position="74"/>
    </location>
</feature>
<dbReference type="SUPFAM" id="SSF48690">
    <property type="entry name" value="Epsilon subunit of mitochondrial F1F0-ATP synthase"/>
    <property type="match status" value="1"/>
</dbReference>